<dbReference type="AlphaFoldDB" id="A0A2Z6IEU3"/>
<name>A0A2Z6IEU3_ACIFI</name>
<gene>
    <name evidence="2" type="ORF">AFERRID_03560</name>
</gene>
<feature type="chain" id="PRO_5016319405" description="Porin" evidence="1">
    <location>
        <begin position="39"/>
        <end position="398"/>
    </location>
</feature>
<proteinExistence type="predicted"/>
<reference evidence="2 3" key="1">
    <citation type="journal article" date="2018" name="Microbiol. Resour. Announc.">
        <title>Complete Genome Sequence of Acidithiobacillus ferridurans JCM 18981.</title>
        <authorList>
            <person name="Miyauchi T."/>
            <person name="Kouzuma A."/>
            <person name="Abe T."/>
            <person name="Watanabe K."/>
        </authorList>
    </citation>
    <scope>NUCLEOTIDE SEQUENCE [LARGE SCALE GENOMIC DNA]</scope>
    <source>
        <strain evidence="3">ATCC 33020 / DSM 29468 / JCM 18981 / 11Fe</strain>
    </source>
</reference>
<dbReference type="InterPro" id="IPR011486">
    <property type="entry name" value="BBP2"/>
</dbReference>
<organism evidence="2 3">
    <name type="scientific">Acidithiobacillus ferridurans</name>
    <dbReference type="NCBI Taxonomy" id="1232575"/>
    <lineage>
        <taxon>Bacteria</taxon>
        <taxon>Pseudomonadati</taxon>
        <taxon>Pseudomonadota</taxon>
        <taxon>Acidithiobacillia</taxon>
        <taxon>Acidithiobacillales</taxon>
        <taxon>Acidithiobacillaceae</taxon>
        <taxon>Acidithiobacillus</taxon>
    </lineage>
</organism>
<sequence length="398" mass="42154">MNRFTTKKAPRTGSKLALTILPLAVLSTLAMVSDTAQAAPFALPAPLSFDAGPLGKLDVQGVLSGYGVWQDNKFAGSGNPGNKSASADISNGQVIIQKNSGLVQFYLQAGAYNVMTLGSSYFSTGTFTQNTFGALPVGYLEIAPTDNFNVQIGKLPTLIGAEYTFSYQNWNIERGLLWGQENAVNKGIQANYTMGPVTASLSWNDGFYSDRFNWVTGALTWAINKENSVFFQAGSNMGHTNFAYSSIATTPLQNNESIYDLGYTHTGANLVVTPYVQYTSVPASAIQALGAGTRKTSTFGAAILADYSLTDKISVAGRVEYISNSGTATDGAANLTGFGPGSHAWSLTVTPTYQDGGFFARAELSYVTASMQSGTGFSGTNGLAQNQLRGMVETGFMF</sequence>
<dbReference type="Pfam" id="PF07642">
    <property type="entry name" value="BBP2"/>
    <property type="match status" value="1"/>
</dbReference>
<dbReference type="KEGG" id="afj:AFERRID_03560"/>
<keyword evidence="1" id="KW-0732">Signal</keyword>
<evidence type="ECO:0008006" key="4">
    <source>
        <dbReference type="Google" id="ProtNLM"/>
    </source>
</evidence>
<dbReference type="RefSeq" id="WP_126605659.1">
    <property type="nucleotide sequence ID" value="NZ_AP018795.1"/>
</dbReference>
<evidence type="ECO:0000256" key="1">
    <source>
        <dbReference type="SAM" id="SignalP"/>
    </source>
</evidence>
<keyword evidence="3" id="KW-1185">Reference proteome</keyword>
<feature type="signal peptide" evidence="1">
    <location>
        <begin position="1"/>
        <end position="38"/>
    </location>
</feature>
<dbReference type="EMBL" id="AP018795">
    <property type="protein sequence ID" value="BBF64138.1"/>
    <property type="molecule type" value="Genomic_DNA"/>
</dbReference>
<accession>A0A2Z6IEU3</accession>
<protein>
    <recommendedName>
        <fullName evidence="4">Porin</fullName>
    </recommendedName>
</protein>
<evidence type="ECO:0000313" key="3">
    <source>
        <dbReference type="Proteomes" id="UP000280188"/>
    </source>
</evidence>
<evidence type="ECO:0000313" key="2">
    <source>
        <dbReference type="EMBL" id="BBF64138.1"/>
    </source>
</evidence>
<dbReference type="Proteomes" id="UP000280188">
    <property type="component" value="Chromosome"/>
</dbReference>